<keyword evidence="4 5" id="KW-0456">Lyase</keyword>
<dbReference type="InterPro" id="IPR029066">
    <property type="entry name" value="PLP-binding_barrel"/>
</dbReference>
<feature type="domain" description="Orn/DAP/Arg decarboxylase 2 N-terminal" evidence="8">
    <location>
        <begin position="87"/>
        <end position="218"/>
    </location>
</feature>
<dbReference type="InterPro" id="IPR022657">
    <property type="entry name" value="De-COase2_CS"/>
</dbReference>
<dbReference type="CDD" id="cd06828">
    <property type="entry name" value="PLPDE_III_DapDC"/>
    <property type="match status" value="1"/>
</dbReference>
<evidence type="ECO:0000256" key="5">
    <source>
        <dbReference type="HAMAP-Rule" id="MF_02120"/>
    </source>
</evidence>
<feature type="binding site" evidence="5">
    <location>
        <begin position="431"/>
        <end position="434"/>
    </location>
    <ligand>
        <name>pyridoxal 5'-phosphate</name>
        <dbReference type="ChEBI" id="CHEBI:597326"/>
    </ligand>
</feature>
<evidence type="ECO:0000256" key="4">
    <source>
        <dbReference type="ARBA" id="ARBA00023239"/>
    </source>
</evidence>
<dbReference type="PANTHER" id="PTHR43727:SF2">
    <property type="entry name" value="GROUP IV DECARBOXYLASE"/>
    <property type="match status" value="1"/>
</dbReference>
<dbReference type="InterPro" id="IPR002986">
    <property type="entry name" value="DAP_deCOOHase_LysA"/>
</dbReference>
<comment type="caution">
    <text evidence="9">The sequence shown here is derived from an EMBL/GenBank/DDBJ whole genome shotgun (WGS) entry which is preliminary data.</text>
</comment>
<feature type="region of interest" description="Disordered" evidence="6">
    <location>
        <begin position="1"/>
        <end position="31"/>
    </location>
</feature>
<dbReference type="RefSeq" id="WP_151917650.1">
    <property type="nucleotide sequence ID" value="NZ_RQSP01000069.1"/>
</dbReference>
<sequence length="592" mass="62030">MSEYGNETANPTSPAVNATAEPRPSEGALGTGVTPIWPAATAIAPASGELTFHGIPASALLDEFGSPLYVIDTDEVAARARYFVDAAANAFNNATTHVSFAGKAFLSKEIVRLVLAAGMYVDTCTMGEMRIALAAGAPGRRLVLHGNNKSDEEIALAIGQGFAKIVVDSPDEPARIAAIAHRLGKRARVMLRVTSGIHAGGHEYISTAHEDQKFGVPLLPAGADASVLDILADIADATPAATNARVAERGDSGDAAVAGAVSAAGDAAANAVADAAAAADAPSSAAKPTRQLRYDIRYPYDLTGDELSATDRALAAAMEAVANGPALAVLKEIHRHQDVLELVGIHSHIGSNIHDADAFIQAARRMMLLRKTFYATDAYTLPEVDLGGGYSVAYTDGEDSMDVRVELARLADAVTDVNRALGMPAPAISFEPGRWIVAPAGVTLYRVGTIKHVTLSDDGHGHQPTDKFGNPISERVYVSVDGGMSDNIRPALYGADYTVRLANRRGSDESMLVRVVGMHCESGDIIVHEDRLPADLKRGDVLAVPVTGAYGRTMASNYNQALIPAVVGVSHDGAHVMLRRQTIDDLLGLDLG</sequence>
<comment type="cofactor">
    <cofactor evidence="1 5">
        <name>pyridoxal 5'-phosphate</name>
        <dbReference type="ChEBI" id="CHEBI:597326"/>
    </cofactor>
</comment>
<dbReference type="UniPathway" id="UPA00034">
    <property type="reaction ID" value="UER00027"/>
</dbReference>
<evidence type="ECO:0000256" key="1">
    <source>
        <dbReference type="ARBA" id="ARBA00001933"/>
    </source>
</evidence>
<comment type="function">
    <text evidence="5">Specifically catalyzes the decarboxylation of meso-diaminopimelate (meso-DAP) to L-lysine.</text>
</comment>
<feature type="domain" description="Orn/DAP/Arg decarboxylase 2 N-terminal" evidence="8">
    <location>
        <begin position="328"/>
        <end position="438"/>
    </location>
</feature>
<dbReference type="SUPFAM" id="SSF50621">
    <property type="entry name" value="Alanine racemase C-terminal domain-like"/>
    <property type="match status" value="1"/>
</dbReference>
<feature type="binding site" evidence="5">
    <location>
        <position position="389"/>
    </location>
    <ligand>
        <name>pyridoxal 5'-phosphate</name>
        <dbReference type="ChEBI" id="CHEBI:597326"/>
    </ligand>
</feature>
<dbReference type="GO" id="GO:0009089">
    <property type="term" value="P:lysine biosynthetic process via diaminopimelate"/>
    <property type="evidence" value="ECO:0007669"/>
    <property type="project" value="UniProtKB-UniRule"/>
</dbReference>
<dbReference type="GO" id="GO:0030170">
    <property type="term" value="F:pyridoxal phosphate binding"/>
    <property type="evidence" value="ECO:0007669"/>
    <property type="project" value="UniProtKB-UniRule"/>
</dbReference>
<feature type="compositionally biased region" description="Polar residues" evidence="6">
    <location>
        <begin position="1"/>
        <end position="16"/>
    </location>
</feature>
<comment type="similarity">
    <text evidence="5">Belongs to the Orn/Lys/Arg decarboxylase class-II family. LysA subfamily.</text>
</comment>
<evidence type="ECO:0000259" key="7">
    <source>
        <dbReference type="Pfam" id="PF00278"/>
    </source>
</evidence>
<keyword evidence="3 5" id="KW-0663">Pyridoxal phosphate</keyword>
<feature type="modified residue" description="N6-(pyridoxal phosphate)lysine" evidence="5">
    <location>
        <position position="103"/>
    </location>
</feature>
<evidence type="ECO:0000256" key="3">
    <source>
        <dbReference type="ARBA" id="ARBA00022898"/>
    </source>
</evidence>
<dbReference type="GO" id="GO:0008836">
    <property type="term" value="F:diaminopimelate decarboxylase activity"/>
    <property type="evidence" value="ECO:0007669"/>
    <property type="project" value="UniProtKB-UniRule"/>
</dbReference>
<keyword evidence="5" id="KW-0457">Lysine biosynthesis</keyword>
<dbReference type="Proteomes" id="UP000326336">
    <property type="component" value="Unassembled WGS sequence"/>
</dbReference>
<proteinExistence type="inferred from homology"/>
<protein>
    <recommendedName>
        <fullName evidence="5">Diaminopimelate decarboxylase</fullName>
        <shortName evidence="5">DAP decarboxylase</shortName>
        <shortName evidence="5">DAPDC</shortName>
        <ecNumber evidence="5">4.1.1.20</ecNumber>
    </recommendedName>
</protein>
<reference evidence="9 10" key="1">
    <citation type="journal article" date="2019" name="Int. J. Syst. Evol. Microbiol.">
        <title>Bifidobacterium jacchi sp. nov., isolated from the faeces of a baby common marmoset (Callithrix jacchus).</title>
        <authorList>
            <person name="Modesto M."/>
            <person name="Watanabe K."/>
            <person name="Arita M."/>
            <person name="Satti M."/>
            <person name="Oki K."/>
            <person name="Sciavilla P."/>
            <person name="Patavino C."/>
            <person name="Camma C."/>
            <person name="Michelini S."/>
            <person name="Sgorbati B."/>
            <person name="Mattarelli P."/>
        </authorList>
    </citation>
    <scope>NUCLEOTIDE SEQUENCE [LARGE SCALE GENOMIC DNA]</scope>
    <source>
        <strain evidence="9 10">MRM 9.3</strain>
    </source>
</reference>
<evidence type="ECO:0000256" key="6">
    <source>
        <dbReference type="SAM" id="MobiDB-lite"/>
    </source>
</evidence>
<dbReference type="Gene3D" id="2.40.37.10">
    <property type="entry name" value="Lyase, Ornithine Decarboxylase, Chain A, domain 1"/>
    <property type="match status" value="2"/>
</dbReference>
<dbReference type="OrthoDB" id="9802241at2"/>
<dbReference type="EC" id="4.1.1.20" evidence="5"/>
<dbReference type="InterPro" id="IPR009006">
    <property type="entry name" value="Ala_racemase/Decarboxylase_C"/>
</dbReference>
<feature type="domain" description="Orn/DAP/Arg decarboxylase 2 C-terminal" evidence="7">
    <location>
        <begin position="301"/>
        <end position="548"/>
    </location>
</feature>
<dbReference type="Pfam" id="PF02784">
    <property type="entry name" value="Orn_Arg_deC_N"/>
    <property type="match status" value="2"/>
</dbReference>
<gene>
    <name evidence="5" type="primary">lysA</name>
    <name evidence="9" type="ORF">EHS19_10220</name>
</gene>
<dbReference type="InterPro" id="IPR022644">
    <property type="entry name" value="De-COase2_N"/>
</dbReference>
<keyword evidence="5" id="KW-0028">Amino-acid biosynthesis</keyword>
<dbReference type="AlphaFoldDB" id="A0A5N5RCC2"/>
<dbReference type="PROSITE" id="PS00879">
    <property type="entry name" value="ODR_DC_2_2"/>
    <property type="match status" value="1"/>
</dbReference>
<dbReference type="HAMAP" id="MF_02120">
    <property type="entry name" value="LysA"/>
    <property type="match status" value="1"/>
</dbReference>
<feature type="binding site" evidence="5">
    <location>
        <position position="434"/>
    </location>
    <ligand>
        <name>substrate</name>
    </ligand>
</feature>
<dbReference type="Gene3D" id="3.20.20.10">
    <property type="entry name" value="Alanine racemase"/>
    <property type="match status" value="2"/>
</dbReference>
<accession>A0A5N5RCC2</accession>
<feature type="binding site" evidence="5">
    <location>
        <position position="521"/>
    </location>
    <ligand>
        <name>substrate</name>
    </ligand>
</feature>
<name>A0A5N5RCC2_9BIFI</name>
<comment type="pathway">
    <text evidence="5">Amino-acid biosynthesis; L-lysine biosynthesis via DAP pathway; L-lysine from DL-2,6-diaminopimelate: step 1/1.</text>
</comment>
<evidence type="ECO:0000313" key="10">
    <source>
        <dbReference type="Proteomes" id="UP000326336"/>
    </source>
</evidence>
<dbReference type="EMBL" id="RQSP01000069">
    <property type="protein sequence ID" value="KAB5604132.1"/>
    <property type="molecule type" value="Genomic_DNA"/>
</dbReference>
<comment type="subunit">
    <text evidence="5">Homodimer.</text>
</comment>
<keyword evidence="10" id="KW-1185">Reference proteome</keyword>
<organism evidence="9 10">
    <name type="scientific">Bifidobacterium jacchi</name>
    <dbReference type="NCBI Taxonomy" id="2490545"/>
    <lineage>
        <taxon>Bacteria</taxon>
        <taxon>Bacillati</taxon>
        <taxon>Actinomycetota</taxon>
        <taxon>Actinomycetes</taxon>
        <taxon>Bifidobacteriales</taxon>
        <taxon>Bifidobacteriaceae</taxon>
        <taxon>Bifidobacterium</taxon>
    </lineage>
</organism>
<dbReference type="Pfam" id="PF00278">
    <property type="entry name" value="Orn_DAP_Arg_deC"/>
    <property type="match status" value="1"/>
</dbReference>
<comment type="catalytic activity">
    <reaction evidence="5">
        <text>meso-2,6-diaminopimelate + H(+) = L-lysine + CO2</text>
        <dbReference type="Rhea" id="RHEA:15101"/>
        <dbReference type="ChEBI" id="CHEBI:15378"/>
        <dbReference type="ChEBI" id="CHEBI:16526"/>
        <dbReference type="ChEBI" id="CHEBI:32551"/>
        <dbReference type="ChEBI" id="CHEBI:57791"/>
        <dbReference type="EC" id="4.1.1.20"/>
    </reaction>
</comment>
<feature type="binding site" evidence="5">
    <location>
        <position position="489"/>
    </location>
    <ligand>
        <name>substrate</name>
    </ligand>
</feature>
<dbReference type="PANTHER" id="PTHR43727">
    <property type="entry name" value="DIAMINOPIMELATE DECARBOXYLASE"/>
    <property type="match status" value="1"/>
</dbReference>
<evidence type="ECO:0000256" key="2">
    <source>
        <dbReference type="ARBA" id="ARBA00022793"/>
    </source>
</evidence>
<evidence type="ECO:0000259" key="8">
    <source>
        <dbReference type="Pfam" id="PF02784"/>
    </source>
</evidence>
<dbReference type="PRINTS" id="PR01181">
    <property type="entry name" value="DAPDCRBXLASE"/>
</dbReference>
<dbReference type="InterPro" id="IPR022643">
    <property type="entry name" value="De-COase2_C"/>
</dbReference>
<feature type="binding site" evidence="5">
    <location>
        <position position="550"/>
    </location>
    <ligand>
        <name>substrate</name>
    </ligand>
</feature>
<evidence type="ECO:0000313" key="9">
    <source>
        <dbReference type="EMBL" id="KAB5604132.1"/>
    </source>
</evidence>
<keyword evidence="2 5" id="KW-0210">Decarboxylase</keyword>
<feature type="binding site" evidence="5">
    <location>
        <position position="493"/>
    </location>
    <ligand>
        <name>substrate</name>
    </ligand>
</feature>
<feature type="binding site" evidence="5">
    <location>
        <position position="550"/>
    </location>
    <ligand>
        <name>pyridoxal 5'-phosphate</name>
        <dbReference type="ChEBI" id="CHEBI:597326"/>
    </ligand>
</feature>
<dbReference type="SUPFAM" id="SSF51419">
    <property type="entry name" value="PLP-binding barrel"/>
    <property type="match status" value="2"/>
</dbReference>